<dbReference type="InterPro" id="IPR006108">
    <property type="entry name" value="3HC_DH_C"/>
</dbReference>
<dbReference type="SUPFAM" id="SSF51735">
    <property type="entry name" value="NAD(P)-binding Rossmann-fold domains"/>
    <property type="match status" value="1"/>
</dbReference>
<keyword evidence="17" id="KW-0496">Mitochondrion</keyword>
<dbReference type="InterPro" id="IPR006180">
    <property type="entry name" value="3-OHacyl-CoA_DH_CS"/>
</dbReference>
<reference evidence="44" key="1">
    <citation type="journal article" date="2024" name="Gigascience">
        <title>Chromosome-level genome of the poultry shaft louse Menopon gallinae provides insight into the host-switching and adaptive evolution of parasitic lice.</title>
        <authorList>
            <person name="Xu Y."/>
            <person name="Ma L."/>
            <person name="Liu S."/>
            <person name="Liang Y."/>
            <person name="Liu Q."/>
            <person name="He Z."/>
            <person name="Tian L."/>
            <person name="Duan Y."/>
            <person name="Cai W."/>
            <person name="Li H."/>
            <person name="Song F."/>
        </authorList>
    </citation>
    <scope>NUCLEOTIDE SEQUENCE</scope>
    <source>
        <strain evidence="44">Cailab_2023a</strain>
    </source>
</reference>
<protein>
    <recommendedName>
        <fullName evidence="37">Trifunctional enzyme subunit alpha, mitochondrial</fullName>
        <ecNumber evidence="36">1.1.1.211</ecNumber>
        <ecNumber evidence="6">4.2.1.17</ecNumber>
    </recommendedName>
    <alternativeName>
        <fullName evidence="38">Monolysocardiolipin acyltransferase</fullName>
    </alternativeName>
    <alternativeName>
        <fullName evidence="39">TP-alpha</fullName>
    </alternativeName>
</protein>
<dbReference type="Pfam" id="PF02737">
    <property type="entry name" value="3HCDH_N"/>
    <property type="match status" value="1"/>
</dbReference>
<evidence type="ECO:0000256" key="31">
    <source>
        <dbReference type="ARBA" id="ARBA00052834"/>
    </source>
</evidence>
<evidence type="ECO:0000259" key="42">
    <source>
        <dbReference type="Pfam" id="PF00725"/>
    </source>
</evidence>
<dbReference type="PANTHER" id="PTHR43612">
    <property type="entry name" value="TRIFUNCTIONAL ENZYME SUBUNIT ALPHA"/>
    <property type="match status" value="1"/>
</dbReference>
<evidence type="ECO:0000313" key="44">
    <source>
        <dbReference type="EMBL" id="KAL0269523.1"/>
    </source>
</evidence>
<dbReference type="EC" id="1.1.1.211" evidence="36"/>
<evidence type="ECO:0000256" key="36">
    <source>
        <dbReference type="ARBA" id="ARBA00066806"/>
    </source>
</evidence>
<evidence type="ECO:0000256" key="19">
    <source>
        <dbReference type="ARBA" id="ARBA00023239"/>
    </source>
</evidence>
<dbReference type="EMBL" id="JARGDH010000004">
    <property type="protein sequence ID" value="KAL0269523.1"/>
    <property type="molecule type" value="Genomic_DNA"/>
</dbReference>
<sequence>MAAYRLFGRLNQISNANIKISRMSVPAANYSVAQQKPRKHLKVKVVDNVCVVTMDSPDVKVNSINKEVLEEFNELINAVENDPNSKAVVLISGKQDNFVAGADIAMLAAAKTQEEVKMISMAGQELLSRLENCKKPFIAAIKGSCLGGGLELALACHYRLAVKDAKTVLGVPEVRLGLLPGAGGTQRLPPLVGLPDSLDMCLTGKNIRADRAKKMGLVDLLVNPIGPGLGPANERTAEYLEETAIKAAKAFSAGKVKADREASKPLMRRAIEYGLKFDFVKDQIFKKAKDGVMKLTKGFYPAPIKILEVLRVGVDKGPAEGFKAEAEGFSQLAMTPQSKALISIYFGQTKCKKNRFGAPAKPANNVAVLGAGLMGAGIAQVTIERKMSCVMKDTSEKGLYRGMGQIQKNLEQSVKRKRLSERELDKIKTYILPTLSYEKFKNADIVIEAVFEDLDIKHKVIKEIEAVVPKHCVIATNTSAIPINKIAAASARPENVIGMHYFSPVHKMDLLEIITTKQTSKETCAIAVDVGLRQGKTVITVGDGPGFYTTRILGAMLAEAVRLMQEGIDPKMLDKLTLTFGFPVGCATLADEVGLDVASHIGDDLSKAFGTRFAGGDTRILKDLVFAGFLGRKSGKGCFVYQGQSKDRPVNEEAMNILKKYKMEPKGNMSEEDCKMRLVSRFVNEAVLCLEEKILDSPVEGDIGAIFGLGFPPFTGGPFRWLDYYGAGKFAAKMEEFAKVYGEPFVPCQLLKDHAKDPSKKFYPEK</sequence>
<dbReference type="InterPro" id="IPR012803">
    <property type="entry name" value="Fa_ox_alpha_mit"/>
</dbReference>
<evidence type="ECO:0000256" key="9">
    <source>
        <dbReference type="ARBA" id="ARBA00022679"/>
    </source>
</evidence>
<feature type="domain" description="3-hydroxyacyl-CoA dehydrogenase NAD binding" evidence="43">
    <location>
        <begin position="365"/>
        <end position="543"/>
    </location>
</feature>
<evidence type="ECO:0000256" key="16">
    <source>
        <dbReference type="ARBA" id="ARBA00023098"/>
    </source>
</evidence>
<comment type="catalytic activity">
    <reaction evidence="23">
        <text>(3S)-hydroxydecanoyl-CoA + NAD(+) = 3-oxodecanoyl-CoA + NADH + H(+)</text>
        <dbReference type="Rhea" id="RHEA:31187"/>
        <dbReference type="ChEBI" id="CHEBI:15378"/>
        <dbReference type="ChEBI" id="CHEBI:57540"/>
        <dbReference type="ChEBI" id="CHEBI:57945"/>
        <dbReference type="ChEBI" id="CHEBI:62548"/>
        <dbReference type="ChEBI" id="CHEBI:62616"/>
    </reaction>
    <physiologicalReaction direction="left-to-right" evidence="23">
        <dbReference type="Rhea" id="RHEA:31188"/>
    </physiologicalReaction>
</comment>
<evidence type="ECO:0000256" key="11">
    <source>
        <dbReference type="ARBA" id="ARBA00022832"/>
    </source>
</evidence>
<keyword evidence="20" id="KW-0511">Multifunctional enzyme</keyword>
<evidence type="ECO:0000256" key="8">
    <source>
        <dbReference type="ARBA" id="ARBA00022553"/>
    </source>
</evidence>
<evidence type="ECO:0000256" key="30">
    <source>
        <dbReference type="ARBA" id="ARBA00052711"/>
    </source>
</evidence>
<comment type="subcellular location">
    <subcellularLocation>
        <location evidence="2">Mitochondrion inner membrane</location>
    </subcellularLocation>
</comment>
<proteinExistence type="inferred from homology"/>
<comment type="catalytic activity">
    <reaction evidence="22">
        <text>(3S)-hydroxyhexadecanoyl-CoA + NAD(+) = 3-oxohexadecanoyl-CoA + NADH + H(+)</text>
        <dbReference type="Rhea" id="RHEA:31159"/>
        <dbReference type="ChEBI" id="CHEBI:15378"/>
        <dbReference type="ChEBI" id="CHEBI:57349"/>
        <dbReference type="ChEBI" id="CHEBI:57540"/>
        <dbReference type="ChEBI" id="CHEBI:57945"/>
        <dbReference type="ChEBI" id="CHEBI:62613"/>
    </reaction>
    <physiologicalReaction direction="left-to-right" evidence="22">
        <dbReference type="Rhea" id="RHEA:31160"/>
    </physiologicalReaction>
</comment>
<dbReference type="GO" id="GO:0016509">
    <property type="term" value="F:long-chain (3S)-3-hydroxyacyl-CoA dehydrogenase (NAD+) activity"/>
    <property type="evidence" value="ECO:0007669"/>
    <property type="project" value="UniProtKB-EC"/>
</dbReference>
<feature type="domain" description="3-hydroxyacyl-CoA dehydrogenase C-terminal" evidence="42">
    <location>
        <begin position="546"/>
        <end position="641"/>
    </location>
</feature>
<keyword evidence="12" id="KW-0809">Transit peptide</keyword>
<dbReference type="AlphaFoldDB" id="A0AAW2HJ25"/>
<keyword evidence="7" id="KW-0488">Methylation</keyword>
<dbReference type="GO" id="GO:0016507">
    <property type="term" value="C:mitochondrial fatty acid beta-oxidation multienzyme complex"/>
    <property type="evidence" value="ECO:0007669"/>
    <property type="project" value="InterPro"/>
</dbReference>
<evidence type="ECO:0000256" key="39">
    <source>
        <dbReference type="ARBA" id="ARBA00083277"/>
    </source>
</evidence>
<evidence type="ECO:0000256" key="32">
    <source>
        <dbReference type="ARBA" id="ARBA00052860"/>
    </source>
</evidence>
<dbReference type="GO" id="GO:0005743">
    <property type="term" value="C:mitochondrial inner membrane"/>
    <property type="evidence" value="ECO:0007669"/>
    <property type="project" value="UniProtKB-SubCell"/>
</dbReference>
<dbReference type="InterPro" id="IPR036291">
    <property type="entry name" value="NAD(P)-bd_dom_sf"/>
</dbReference>
<evidence type="ECO:0000256" key="40">
    <source>
        <dbReference type="PIRSR" id="PIRSR612803-1"/>
    </source>
</evidence>
<evidence type="ECO:0000256" key="4">
    <source>
        <dbReference type="ARBA" id="ARBA00007005"/>
    </source>
</evidence>
<evidence type="ECO:0000256" key="20">
    <source>
        <dbReference type="ARBA" id="ARBA00023268"/>
    </source>
</evidence>
<organism evidence="44">
    <name type="scientific">Menopon gallinae</name>
    <name type="common">poultry shaft louse</name>
    <dbReference type="NCBI Taxonomy" id="328185"/>
    <lineage>
        <taxon>Eukaryota</taxon>
        <taxon>Metazoa</taxon>
        <taxon>Ecdysozoa</taxon>
        <taxon>Arthropoda</taxon>
        <taxon>Hexapoda</taxon>
        <taxon>Insecta</taxon>
        <taxon>Pterygota</taxon>
        <taxon>Neoptera</taxon>
        <taxon>Paraneoptera</taxon>
        <taxon>Psocodea</taxon>
        <taxon>Troctomorpha</taxon>
        <taxon>Phthiraptera</taxon>
        <taxon>Amblycera</taxon>
        <taxon>Menoponidae</taxon>
        <taxon>Menopon</taxon>
    </lineage>
</organism>
<keyword evidence="16" id="KW-0443">Lipid metabolism</keyword>
<comment type="catalytic activity">
    <reaction evidence="27">
        <text>a 4-saturated-(3S)-3-hydroxyacyl-CoA = a (3E)-enoyl-CoA + H2O</text>
        <dbReference type="Rhea" id="RHEA:20724"/>
        <dbReference type="ChEBI" id="CHEBI:15377"/>
        <dbReference type="ChEBI" id="CHEBI:58521"/>
        <dbReference type="ChEBI" id="CHEBI:137480"/>
        <dbReference type="EC" id="4.2.1.17"/>
    </reaction>
    <physiologicalReaction direction="right-to-left" evidence="27">
        <dbReference type="Rhea" id="RHEA:20726"/>
    </physiologicalReaction>
</comment>
<comment type="catalytic activity">
    <reaction evidence="31">
        <text>(3S)-hydroxytetradecanoyl-CoA + NAD(+) = 3-oxotetradecanoyl-CoA + NADH + H(+)</text>
        <dbReference type="Rhea" id="RHEA:31167"/>
        <dbReference type="ChEBI" id="CHEBI:15378"/>
        <dbReference type="ChEBI" id="CHEBI:57540"/>
        <dbReference type="ChEBI" id="CHEBI:57945"/>
        <dbReference type="ChEBI" id="CHEBI:62543"/>
        <dbReference type="ChEBI" id="CHEBI:62614"/>
    </reaction>
    <physiologicalReaction direction="left-to-right" evidence="31">
        <dbReference type="Rhea" id="RHEA:31168"/>
    </physiologicalReaction>
</comment>
<evidence type="ECO:0000256" key="25">
    <source>
        <dbReference type="ARBA" id="ARBA00050222"/>
    </source>
</evidence>
<dbReference type="InterPro" id="IPR029045">
    <property type="entry name" value="ClpP/crotonase-like_dom_sf"/>
</dbReference>
<feature type="active site" description="For hydroxyacyl-coenzyme A dehydrogenase activity" evidence="40">
    <location>
        <position position="512"/>
    </location>
</feature>
<evidence type="ECO:0000256" key="23">
    <source>
        <dbReference type="ARBA" id="ARBA00048361"/>
    </source>
</evidence>
<evidence type="ECO:0000256" key="2">
    <source>
        <dbReference type="ARBA" id="ARBA00004273"/>
    </source>
</evidence>
<dbReference type="FunFam" id="3.40.50.720:FF:000009">
    <property type="entry name" value="Fatty oxidation complex, alpha subunit"/>
    <property type="match status" value="1"/>
</dbReference>
<comment type="similarity">
    <text evidence="4">In the central section; belongs to the 3-hydroxyacyl-CoA dehydrogenase family.</text>
</comment>
<keyword evidence="8" id="KW-0597">Phosphoprotein</keyword>
<dbReference type="InterPro" id="IPR001753">
    <property type="entry name" value="Enoyl-CoA_hydra/iso"/>
</dbReference>
<dbReference type="Gene3D" id="3.90.226.10">
    <property type="entry name" value="2-enoyl-CoA Hydratase, Chain A, domain 1"/>
    <property type="match status" value="1"/>
</dbReference>
<feature type="site" description="Important for hydroxyacyl-coenzyme A dehydrogenase activity" evidence="41">
    <location>
        <position position="500"/>
    </location>
</feature>
<dbReference type="Pfam" id="PF00725">
    <property type="entry name" value="3HCDH"/>
    <property type="match status" value="1"/>
</dbReference>
<keyword evidence="15" id="KW-0520">NAD</keyword>
<evidence type="ECO:0000256" key="1">
    <source>
        <dbReference type="ARBA" id="ARBA00000469"/>
    </source>
</evidence>
<evidence type="ECO:0000256" key="15">
    <source>
        <dbReference type="ARBA" id="ARBA00023027"/>
    </source>
</evidence>
<dbReference type="EC" id="4.2.1.17" evidence="6"/>
<dbReference type="InterPro" id="IPR008927">
    <property type="entry name" value="6-PGluconate_DH-like_C_sf"/>
</dbReference>
<dbReference type="CDD" id="cd06558">
    <property type="entry name" value="crotonase-like"/>
    <property type="match status" value="1"/>
</dbReference>
<comment type="catalytic activity">
    <reaction evidence="1">
        <text>(3S)-hydroxyhexadecanoyl-CoA = (2E)-hexadecenoyl-CoA + H2O</text>
        <dbReference type="Rhea" id="RHEA:31163"/>
        <dbReference type="ChEBI" id="CHEBI:15377"/>
        <dbReference type="ChEBI" id="CHEBI:61526"/>
        <dbReference type="ChEBI" id="CHEBI:62613"/>
    </reaction>
    <physiologicalReaction direction="right-to-left" evidence="1">
        <dbReference type="Rhea" id="RHEA:31165"/>
    </physiologicalReaction>
</comment>
<keyword evidence="10" id="KW-0999">Mitochondrion inner membrane</keyword>
<evidence type="ECO:0000256" key="6">
    <source>
        <dbReference type="ARBA" id="ARBA00012076"/>
    </source>
</evidence>
<dbReference type="GO" id="GO:0004300">
    <property type="term" value="F:enoyl-CoA hydratase activity"/>
    <property type="evidence" value="ECO:0007669"/>
    <property type="project" value="UniProtKB-EC"/>
</dbReference>
<evidence type="ECO:0000256" key="27">
    <source>
        <dbReference type="ARBA" id="ARBA00051215"/>
    </source>
</evidence>
<dbReference type="PROSITE" id="PS00067">
    <property type="entry name" value="3HCDH"/>
    <property type="match status" value="1"/>
</dbReference>
<dbReference type="NCBIfam" id="TIGR02441">
    <property type="entry name" value="fa_ox_alpha_mit"/>
    <property type="match status" value="1"/>
</dbReference>
<comment type="caution">
    <text evidence="44">The sequence shown here is derived from an EMBL/GenBank/DDBJ whole genome shotgun (WGS) entry which is preliminary data.</text>
</comment>
<dbReference type="PANTHER" id="PTHR43612:SF3">
    <property type="entry name" value="TRIFUNCTIONAL ENZYME SUBUNIT ALPHA, MITOCHONDRIAL"/>
    <property type="match status" value="1"/>
</dbReference>
<keyword evidence="19" id="KW-0456">Lyase</keyword>
<evidence type="ECO:0000256" key="29">
    <source>
        <dbReference type="ARBA" id="ARBA00052224"/>
    </source>
</evidence>
<dbReference type="EMBL" id="JARGDH010000004">
    <property type="protein sequence ID" value="KAL0269522.1"/>
    <property type="molecule type" value="Genomic_DNA"/>
</dbReference>
<dbReference type="Gene3D" id="3.40.50.720">
    <property type="entry name" value="NAD(P)-binding Rossmann-like Domain"/>
    <property type="match status" value="1"/>
</dbReference>
<evidence type="ECO:0000256" key="28">
    <source>
        <dbReference type="ARBA" id="ARBA00051877"/>
    </source>
</evidence>
<keyword evidence="11" id="KW-0276">Fatty acid metabolism</keyword>
<name>A0AAW2HJ25_9NEOP</name>
<feature type="site" description="Important for long-chain enoyl-CoA hydratase activity" evidence="41">
    <location>
        <position position="173"/>
    </location>
</feature>
<comment type="catalytic activity">
    <reaction evidence="32">
        <text>1'-[1,2-di-(9Z,12Z-octadecadienoyl)-sn-glycero-3-phospho]-3'-[1-(9Z,12Z-octadecadienoyl)-sn-glycero-3-phospho]-glycerol + (9Z)-octadecenoyl-CoA = 1'-[1,2-di-(9Z,12Z-octadecadienoyl)-sn-glycero-3-phospho]-3'-[1-(9Z,12Z-octadecadienoyl)-2-(9Z-octadecenoyl)-sn-glycero-3-phospho]-glycerol + CoA</text>
        <dbReference type="Rhea" id="RHEA:43676"/>
        <dbReference type="ChEBI" id="CHEBI:57287"/>
        <dbReference type="ChEBI" id="CHEBI:57387"/>
        <dbReference type="ChEBI" id="CHEBI:83580"/>
        <dbReference type="ChEBI" id="CHEBI:83582"/>
    </reaction>
    <physiologicalReaction direction="left-to-right" evidence="32">
        <dbReference type="Rhea" id="RHEA:43677"/>
    </physiologicalReaction>
</comment>
<comment type="catalytic activity">
    <reaction evidence="25">
        <text>1'-[1,2-di-(9Z,12Z-octadecadienoyl)-sn-glycero-3-phospho]-3'-[1-(9Z,12Z-octadecadienoyl)-sn-glycero-3-phospho]-glycerol + (9Z,12Z)-octadecadienoyl-CoA = 1',3'-bis-[1,2-di-(9Z,12Z-octadecadienoyl)-sn-glycero-3-phospho]-glycerol + CoA</text>
        <dbReference type="Rhea" id="RHEA:43672"/>
        <dbReference type="ChEBI" id="CHEBI:57287"/>
        <dbReference type="ChEBI" id="CHEBI:57383"/>
        <dbReference type="ChEBI" id="CHEBI:83580"/>
        <dbReference type="ChEBI" id="CHEBI:83581"/>
    </reaction>
    <physiologicalReaction direction="left-to-right" evidence="25">
        <dbReference type="Rhea" id="RHEA:43673"/>
    </physiologicalReaction>
</comment>
<comment type="catalytic activity">
    <reaction evidence="24">
        <text>a (3S)-3-hydroxyacyl-CoA + NAD(+) = a 3-oxoacyl-CoA + NADH + H(+)</text>
        <dbReference type="Rhea" id="RHEA:22432"/>
        <dbReference type="ChEBI" id="CHEBI:15378"/>
        <dbReference type="ChEBI" id="CHEBI:57318"/>
        <dbReference type="ChEBI" id="CHEBI:57540"/>
        <dbReference type="ChEBI" id="CHEBI:57945"/>
        <dbReference type="ChEBI" id="CHEBI:90726"/>
        <dbReference type="EC" id="1.1.1.35"/>
    </reaction>
</comment>
<evidence type="ECO:0000256" key="22">
    <source>
        <dbReference type="ARBA" id="ARBA00047613"/>
    </source>
</evidence>
<evidence type="ECO:0000259" key="43">
    <source>
        <dbReference type="Pfam" id="PF02737"/>
    </source>
</evidence>
<comment type="subunit">
    <text evidence="35">Heterotetramer of 2 alpha/HADHA and 2 beta/HADHB subunits; forms the mitochondrial trifunctional enzyme. Also purified as higher order heterooligomers including a 4 alpha/HADHA and 4 beta/HADHB heterooligomer which physiological significance remains unclear. The mitochondrial trifunctional enzyme interacts with MTLN.</text>
</comment>
<dbReference type="SUPFAM" id="SSF52096">
    <property type="entry name" value="ClpP/crotonase"/>
    <property type="match status" value="1"/>
</dbReference>
<dbReference type="FunFam" id="1.10.1040.50:FF:000002">
    <property type="entry name" value="Trifunctional enzyme subunit alpha, mitochondrial"/>
    <property type="match status" value="1"/>
</dbReference>
<dbReference type="GO" id="GO:0070403">
    <property type="term" value="F:NAD+ binding"/>
    <property type="evidence" value="ECO:0007669"/>
    <property type="project" value="InterPro"/>
</dbReference>
<evidence type="ECO:0000256" key="38">
    <source>
        <dbReference type="ARBA" id="ARBA00077617"/>
    </source>
</evidence>
<evidence type="ECO:0000256" key="21">
    <source>
        <dbReference type="ARBA" id="ARBA00035854"/>
    </source>
</evidence>
<comment type="catalytic activity">
    <reaction evidence="28">
        <text>(3S)-hydroxyoctanoyl-CoA = (2E)-octenoyl-CoA + H2O</text>
        <dbReference type="Rhea" id="RHEA:31199"/>
        <dbReference type="ChEBI" id="CHEBI:15377"/>
        <dbReference type="ChEBI" id="CHEBI:62242"/>
        <dbReference type="ChEBI" id="CHEBI:62617"/>
    </reaction>
    <physiologicalReaction direction="right-to-left" evidence="28">
        <dbReference type="Rhea" id="RHEA:31201"/>
    </physiologicalReaction>
</comment>
<keyword evidence="13" id="KW-0007">Acetylation</keyword>
<evidence type="ECO:0000256" key="17">
    <source>
        <dbReference type="ARBA" id="ARBA00023128"/>
    </source>
</evidence>
<dbReference type="GO" id="GO:0016740">
    <property type="term" value="F:transferase activity"/>
    <property type="evidence" value="ECO:0007669"/>
    <property type="project" value="UniProtKB-KW"/>
</dbReference>
<dbReference type="Gene3D" id="1.10.1040.50">
    <property type="match status" value="1"/>
</dbReference>
<evidence type="ECO:0000256" key="37">
    <source>
        <dbReference type="ARBA" id="ARBA00068347"/>
    </source>
</evidence>
<comment type="catalytic activity">
    <reaction evidence="26">
        <text>a long-chain (3S)-3-hydroxy fatty acyl-CoA + NAD(+) = a long-chain 3-oxo-fatty acyl-CoA + NADH + H(+)</text>
        <dbReference type="Rhea" id="RHEA:52656"/>
        <dbReference type="ChEBI" id="CHEBI:15378"/>
        <dbReference type="ChEBI" id="CHEBI:57540"/>
        <dbReference type="ChEBI" id="CHEBI:57945"/>
        <dbReference type="ChEBI" id="CHEBI:136757"/>
        <dbReference type="ChEBI" id="CHEBI:136758"/>
        <dbReference type="EC" id="1.1.1.211"/>
    </reaction>
    <physiologicalReaction direction="left-to-right" evidence="26">
        <dbReference type="Rhea" id="RHEA:52657"/>
    </physiologicalReaction>
</comment>
<comment type="catalytic activity">
    <reaction evidence="33">
        <text>(3S)-3-hydroxydodecanoyl-CoA + NAD(+) = 3-oxododecanoyl-CoA + NADH + H(+)</text>
        <dbReference type="Rhea" id="RHEA:31179"/>
        <dbReference type="ChEBI" id="CHEBI:15378"/>
        <dbReference type="ChEBI" id="CHEBI:57540"/>
        <dbReference type="ChEBI" id="CHEBI:57945"/>
        <dbReference type="ChEBI" id="CHEBI:62558"/>
        <dbReference type="ChEBI" id="CHEBI:62615"/>
    </reaction>
    <physiologicalReaction direction="left-to-right" evidence="33">
        <dbReference type="Rhea" id="RHEA:31180"/>
    </physiologicalReaction>
</comment>
<keyword evidence="9" id="KW-0808">Transferase</keyword>
<dbReference type="FunFam" id="3.90.226.10:FF:000011">
    <property type="entry name" value="Fatty acid oxidation complex subunit alpha"/>
    <property type="match status" value="1"/>
</dbReference>
<comment type="similarity">
    <text evidence="5">In the N-terminal section; belongs to the enoyl-CoA hydratase/isomerase family.</text>
</comment>
<evidence type="ECO:0000256" key="35">
    <source>
        <dbReference type="ARBA" id="ARBA00062153"/>
    </source>
</evidence>
<evidence type="ECO:0000256" key="7">
    <source>
        <dbReference type="ARBA" id="ARBA00022481"/>
    </source>
</evidence>
<evidence type="ECO:0000256" key="5">
    <source>
        <dbReference type="ARBA" id="ARBA00008750"/>
    </source>
</evidence>
<evidence type="ECO:0000256" key="34">
    <source>
        <dbReference type="ARBA" id="ARBA00052989"/>
    </source>
</evidence>
<gene>
    <name evidence="44" type="ORF">PYX00_007225</name>
</gene>
<evidence type="ECO:0000256" key="10">
    <source>
        <dbReference type="ARBA" id="ARBA00022792"/>
    </source>
</evidence>
<evidence type="ECO:0000256" key="3">
    <source>
        <dbReference type="ARBA" id="ARBA00005005"/>
    </source>
</evidence>
<evidence type="ECO:0000256" key="18">
    <source>
        <dbReference type="ARBA" id="ARBA00023136"/>
    </source>
</evidence>
<dbReference type="InterPro" id="IPR006176">
    <property type="entry name" value="3-OHacyl-CoA_DH_NAD-bd"/>
</dbReference>
<feature type="site" description="Important for long-chain enoyl-CoA hydratase activity" evidence="41">
    <location>
        <position position="151"/>
    </location>
</feature>
<comment type="catalytic activity">
    <reaction evidence="21">
        <text>a (3S)-3-hydroxyacyl-CoA = a (2E)-enoyl-CoA + H2O</text>
        <dbReference type="Rhea" id="RHEA:16105"/>
        <dbReference type="ChEBI" id="CHEBI:15377"/>
        <dbReference type="ChEBI" id="CHEBI:57318"/>
        <dbReference type="ChEBI" id="CHEBI:58856"/>
        <dbReference type="EC" id="4.2.1.17"/>
    </reaction>
    <physiologicalReaction direction="right-to-left" evidence="21">
        <dbReference type="Rhea" id="RHEA:16107"/>
    </physiologicalReaction>
</comment>
<comment type="pathway">
    <text evidence="3">Lipid metabolism; fatty acid beta-oxidation.</text>
</comment>
<accession>A0AAW2HJ25</accession>
<evidence type="ECO:0000256" key="24">
    <source>
        <dbReference type="ARBA" id="ARBA00049556"/>
    </source>
</evidence>
<evidence type="ECO:0000256" key="14">
    <source>
        <dbReference type="ARBA" id="ARBA00023002"/>
    </source>
</evidence>
<dbReference type="Pfam" id="PF00378">
    <property type="entry name" value="ECH_1"/>
    <property type="match status" value="1"/>
</dbReference>
<dbReference type="GO" id="GO:0006635">
    <property type="term" value="P:fatty acid beta-oxidation"/>
    <property type="evidence" value="ECO:0007669"/>
    <property type="project" value="InterPro"/>
</dbReference>
<evidence type="ECO:0000256" key="13">
    <source>
        <dbReference type="ARBA" id="ARBA00022990"/>
    </source>
</evidence>
<comment type="catalytic activity">
    <reaction evidence="29">
        <text>(3S)-hydroxyoctanoyl-CoA + NAD(+) = 3-oxooctanoyl-CoA + NADH + H(+)</text>
        <dbReference type="Rhea" id="RHEA:31195"/>
        <dbReference type="ChEBI" id="CHEBI:15378"/>
        <dbReference type="ChEBI" id="CHEBI:57540"/>
        <dbReference type="ChEBI" id="CHEBI:57945"/>
        <dbReference type="ChEBI" id="CHEBI:62617"/>
        <dbReference type="ChEBI" id="CHEBI:62619"/>
    </reaction>
    <physiologicalReaction direction="left-to-right" evidence="29">
        <dbReference type="Rhea" id="RHEA:31196"/>
    </physiologicalReaction>
</comment>
<comment type="catalytic activity">
    <reaction evidence="30">
        <text>(3S)-3-hydroxydodecanoyl-CoA = (2E)-dodecenoyl-CoA + H2O</text>
        <dbReference type="Rhea" id="RHEA:31075"/>
        <dbReference type="ChEBI" id="CHEBI:15377"/>
        <dbReference type="ChEBI" id="CHEBI:57330"/>
        <dbReference type="ChEBI" id="CHEBI:62558"/>
    </reaction>
    <physiologicalReaction direction="right-to-left" evidence="30">
        <dbReference type="Rhea" id="RHEA:31077"/>
    </physiologicalReaction>
</comment>
<keyword evidence="18" id="KW-0472">Membrane</keyword>
<evidence type="ECO:0000256" key="26">
    <source>
        <dbReference type="ARBA" id="ARBA00050446"/>
    </source>
</evidence>
<keyword evidence="14" id="KW-0560">Oxidoreductase</keyword>
<evidence type="ECO:0000256" key="33">
    <source>
        <dbReference type="ARBA" id="ARBA00052945"/>
    </source>
</evidence>
<comment type="catalytic activity">
    <reaction evidence="34">
        <text>1'-[1,2-di-(9Z,12Z-octadecadienoyl)-sn-glycero-3-phospho]-3'-[1-(9Z,12Z-octadecadienoyl)-sn-glycero-3-phospho]-glycerol + hexadecanoyl-CoA = 1'-[1,2-di-(9Z,12Z-octadecadienoyl)-sn-glycero-3-phospho]-3'-[1-(9Z,12Z-octadecadienoyl)-2-hexadecanoyl-sn-glycero-3-phospho]-glycerol + CoA</text>
        <dbReference type="Rhea" id="RHEA:43680"/>
        <dbReference type="ChEBI" id="CHEBI:57287"/>
        <dbReference type="ChEBI" id="CHEBI:57379"/>
        <dbReference type="ChEBI" id="CHEBI:83580"/>
        <dbReference type="ChEBI" id="CHEBI:83583"/>
    </reaction>
    <physiologicalReaction direction="left-to-right" evidence="34">
        <dbReference type="Rhea" id="RHEA:43681"/>
    </physiologicalReaction>
</comment>
<dbReference type="InterPro" id="IPR050136">
    <property type="entry name" value="FA_oxidation_alpha_subunit"/>
</dbReference>
<dbReference type="SUPFAM" id="SSF48179">
    <property type="entry name" value="6-phosphogluconate dehydrogenase C-terminal domain-like"/>
    <property type="match status" value="2"/>
</dbReference>
<evidence type="ECO:0000256" key="12">
    <source>
        <dbReference type="ARBA" id="ARBA00022946"/>
    </source>
</evidence>
<evidence type="ECO:0000256" key="41">
    <source>
        <dbReference type="PIRSR" id="PIRSR612803-2"/>
    </source>
</evidence>